<evidence type="ECO:0000313" key="2">
    <source>
        <dbReference type="Proteomes" id="UP000007266"/>
    </source>
</evidence>
<evidence type="ECO:0008006" key="3">
    <source>
        <dbReference type="Google" id="ProtNLM"/>
    </source>
</evidence>
<dbReference type="Proteomes" id="UP000007266">
    <property type="component" value="Unassembled WGS sequence"/>
</dbReference>
<dbReference type="InParanoid" id="A0A139WAG3"/>
<dbReference type="AlphaFoldDB" id="A0A139WAG3"/>
<evidence type="ECO:0000313" key="1">
    <source>
        <dbReference type="EMBL" id="KYB24899.1"/>
    </source>
</evidence>
<dbReference type="OrthoDB" id="6159004at2759"/>
<proteinExistence type="predicted"/>
<reference evidence="1 2" key="2">
    <citation type="journal article" date="2010" name="Nucleic Acids Res.">
        <title>BeetleBase in 2010: revisions to provide comprehensive genomic information for Tribolium castaneum.</title>
        <authorList>
            <person name="Kim H.S."/>
            <person name="Murphy T."/>
            <person name="Xia J."/>
            <person name="Caragea D."/>
            <person name="Park Y."/>
            <person name="Beeman R.W."/>
            <person name="Lorenzen M.D."/>
            <person name="Butcher S."/>
            <person name="Manak J.R."/>
            <person name="Brown S.J."/>
        </authorList>
    </citation>
    <scope>NUCLEOTIDE SEQUENCE [LARGE SCALE GENOMIC DNA]</scope>
    <source>
        <strain evidence="1 2">Georgia GA2</strain>
    </source>
</reference>
<reference evidence="1 2" key="1">
    <citation type="journal article" date="2008" name="Nature">
        <title>The genome of the model beetle and pest Tribolium castaneum.</title>
        <authorList>
            <consortium name="Tribolium Genome Sequencing Consortium"/>
            <person name="Richards S."/>
            <person name="Gibbs R.A."/>
            <person name="Weinstock G.M."/>
            <person name="Brown S.J."/>
            <person name="Denell R."/>
            <person name="Beeman R.W."/>
            <person name="Gibbs R."/>
            <person name="Beeman R.W."/>
            <person name="Brown S.J."/>
            <person name="Bucher G."/>
            <person name="Friedrich M."/>
            <person name="Grimmelikhuijzen C.J."/>
            <person name="Klingler M."/>
            <person name="Lorenzen M."/>
            <person name="Richards S."/>
            <person name="Roth S."/>
            <person name="Schroder R."/>
            <person name="Tautz D."/>
            <person name="Zdobnov E.M."/>
            <person name="Muzny D."/>
            <person name="Gibbs R.A."/>
            <person name="Weinstock G.M."/>
            <person name="Attaway T."/>
            <person name="Bell S."/>
            <person name="Buhay C.J."/>
            <person name="Chandrabose M.N."/>
            <person name="Chavez D."/>
            <person name="Clerk-Blankenburg K.P."/>
            <person name="Cree A."/>
            <person name="Dao M."/>
            <person name="Davis C."/>
            <person name="Chacko J."/>
            <person name="Dinh H."/>
            <person name="Dugan-Rocha S."/>
            <person name="Fowler G."/>
            <person name="Garner T.T."/>
            <person name="Garnes J."/>
            <person name="Gnirke A."/>
            <person name="Hawes A."/>
            <person name="Hernandez J."/>
            <person name="Hines S."/>
            <person name="Holder M."/>
            <person name="Hume J."/>
            <person name="Jhangiani S.N."/>
            <person name="Joshi V."/>
            <person name="Khan Z.M."/>
            <person name="Jackson L."/>
            <person name="Kovar C."/>
            <person name="Kowis A."/>
            <person name="Lee S."/>
            <person name="Lewis L.R."/>
            <person name="Margolis J."/>
            <person name="Morgan M."/>
            <person name="Nazareth L.V."/>
            <person name="Nguyen N."/>
            <person name="Okwuonu G."/>
            <person name="Parker D."/>
            <person name="Richards S."/>
            <person name="Ruiz S.J."/>
            <person name="Santibanez J."/>
            <person name="Savard J."/>
            <person name="Scherer S.E."/>
            <person name="Schneider B."/>
            <person name="Sodergren E."/>
            <person name="Tautz D."/>
            <person name="Vattahil S."/>
            <person name="Villasana D."/>
            <person name="White C.S."/>
            <person name="Wright R."/>
            <person name="Park Y."/>
            <person name="Beeman R.W."/>
            <person name="Lord J."/>
            <person name="Oppert B."/>
            <person name="Lorenzen M."/>
            <person name="Brown S."/>
            <person name="Wang L."/>
            <person name="Savard J."/>
            <person name="Tautz D."/>
            <person name="Richards S."/>
            <person name="Weinstock G."/>
            <person name="Gibbs R.A."/>
            <person name="Liu Y."/>
            <person name="Worley K."/>
            <person name="Weinstock G."/>
            <person name="Elsik C.G."/>
            <person name="Reese J.T."/>
            <person name="Elhaik E."/>
            <person name="Landan G."/>
            <person name="Graur D."/>
            <person name="Arensburger P."/>
            <person name="Atkinson P."/>
            <person name="Beeman R.W."/>
            <person name="Beidler J."/>
            <person name="Brown S.J."/>
            <person name="Demuth J.P."/>
            <person name="Drury D.W."/>
            <person name="Du Y.Z."/>
            <person name="Fujiwara H."/>
            <person name="Lorenzen M."/>
            <person name="Maselli V."/>
            <person name="Osanai M."/>
            <person name="Park Y."/>
            <person name="Robertson H.M."/>
            <person name="Tu Z."/>
            <person name="Wang J.J."/>
            <person name="Wang S."/>
            <person name="Richards S."/>
            <person name="Song H."/>
            <person name="Zhang L."/>
            <person name="Sodergren E."/>
            <person name="Werner D."/>
            <person name="Stanke M."/>
            <person name="Morgenstern B."/>
            <person name="Solovyev V."/>
            <person name="Kosarev P."/>
            <person name="Brown G."/>
            <person name="Chen H.C."/>
            <person name="Ermolaeva O."/>
            <person name="Hlavina W."/>
            <person name="Kapustin Y."/>
            <person name="Kiryutin B."/>
            <person name="Kitts P."/>
            <person name="Maglott D."/>
            <person name="Pruitt K."/>
            <person name="Sapojnikov V."/>
            <person name="Souvorov A."/>
            <person name="Mackey A.J."/>
            <person name="Waterhouse R.M."/>
            <person name="Wyder S."/>
            <person name="Zdobnov E.M."/>
            <person name="Zdobnov E.M."/>
            <person name="Wyder S."/>
            <person name="Kriventseva E.V."/>
            <person name="Kadowaki T."/>
            <person name="Bork P."/>
            <person name="Aranda M."/>
            <person name="Bao R."/>
            <person name="Beermann A."/>
            <person name="Berns N."/>
            <person name="Bolognesi R."/>
            <person name="Bonneton F."/>
            <person name="Bopp D."/>
            <person name="Brown S.J."/>
            <person name="Bucher G."/>
            <person name="Butts T."/>
            <person name="Chaumot A."/>
            <person name="Denell R.E."/>
            <person name="Ferrier D.E."/>
            <person name="Friedrich M."/>
            <person name="Gordon C.M."/>
            <person name="Jindra M."/>
            <person name="Klingler M."/>
            <person name="Lan Q."/>
            <person name="Lattorff H.M."/>
            <person name="Laudet V."/>
            <person name="von Levetsow C."/>
            <person name="Liu Z."/>
            <person name="Lutz R."/>
            <person name="Lynch J.A."/>
            <person name="da Fonseca R.N."/>
            <person name="Posnien N."/>
            <person name="Reuter R."/>
            <person name="Roth S."/>
            <person name="Savard J."/>
            <person name="Schinko J.B."/>
            <person name="Schmitt C."/>
            <person name="Schoppmeier M."/>
            <person name="Schroder R."/>
            <person name="Shippy T.D."/>
            <person name="Simonnet F."/>
            <person name="Marques-Souza H."/>
            <person name="Tautz D."/>
            <person name="Tomoyasu Y."/>
            <person name="Trauner J."/>
            <person name="Van der Zee M."/>
            <person name="Vervoort M."/>
            <person name="Wittkopp N."/>
            <person name="Wimmer E.A."/>
            <person name="Yang X."/>
            <person name="Jones A.K."/>
            <person name="Sattelle D.B."/>
            <person name="Ebert P.R."/>
            <person name="Nelson D."/>
            <person name="Scott J.G."/>
            <person name="Beeman R.W."/>
            <person name="Muthukrishnan S."/>
            <person name="Kramer K.J."/>
            <person name="Arakane Y."/>
            <person name="Beeman R.W."/>
            <person name="Zhu Q."/>
            <person name="Hogenkamp D."/>
            <person name="Dixit R."/>
            <person name="Oppert B."/>
            <person name="Jiang H."/>
            <person name="Zou Z."/>
            <person name="Marshall J."/>
            <person name="Elpidina E."/>
            <person name="Vinokurov K."/>
            <person name="Oppert C."/>
            <person name="Zou Z."/>
            <person name="Evans J."/>
            <person name="Lu Z."/>
            <person name="Zhao P."/>
            <person name="Sumathipala N."/>
            <person name="Altincicek B."/>
            <person name="Vilcinskas A."/>
            <person name="Williams M."/>
            <person name="Hultmark D."/>
            <person name="Hetru C."/>
            <person name="Jiang H."/>
            <person name="Grimmelikhuijzen C.J."/>
            <person name="Hauser F."/>
            <person name="Cazzamali G."/>
            <person name="Williamson M."/>
            <person name="Park Y."/>
            <person name="Li B."/>
            <person name="Tanaka Y."/>
            <person name="Predel R."/>
            <person name="Neupert S."/>
            <person name="Schachtner J."/>
            <person name="Verleyen P."/>
            <person name="Raible F."/>
            <person name="Bork P."/>
            <person name="Friedrich M."/>
            <person name="Walden K.K."/>
            <person name="Robertson H.M."/>
            <person name="Angeli S."/>
            <person name="Foret S."/>
            <person name="Bucher G."/>
            <person name="Schuetz S."/>
            <person name="Maleszka R."/>
            <person name="Wimmer E.A."/>
            <person name="Beeman R.W."/>
            <person name="Lorenzen M."/>
            <person name="Tomoyasu Y."/>
            <person name="Miller S.C."/>
            <person name="Grossmann D."/>
            <person name="Bucher G."/>
        </authorList>
    </citation>
    <scope>NUCLEOTIDE SEQUENCE [LARGE SCALE GENOMIC DNA]</scope>
    <source>
        <strain evidence="1 2">Georgia GA2</strain>
    </source>
</reference>
<dbReference type="EMBL" id="KQ971409">
    <property type="protein sequence ID" value="KYB24899.1"/>
    <property type="molecule type" value="Genomic_DNA"/>
</dbReference>
<sequence>MKYYFVLISLPIILSNGYVITLKNLTHIHCVNDNPDSAVYVLPIERKTNSLKDVDLKTWENEWIRKNATNLPLGPLTDKRWEDLPFPDATRLKYTSALDSSFSFSVFSSTSWTARLLMSNDFSPMDYKGVGDVNKWSHYSIVLSKNSTYIYKNSNIEYWEREFKARYLTLESSEKILWRPHFYDFLWSNSTSEKPSVLEIGQKETTCLLLYTSLCPECFLEVRVNNGDSFRIIQNELKKNSVQFWQTHKIYIDPAKRVRVSVNKKAFNQNVDGYWAMDIKLCEGHTEFSNFDTITNTICYELNNNFKSSFNLDAIRHKPGILVIGDNIKNNIYCWDVLGKKFPKCEKHKICAESNQCYCSWGFEGENCTDRCASGRRGMSCQERILPYGTQISTGWKASVPASVIILIFLIHTVKLL</sequence>
<name>A0A139WAG3_TRICA</name>
<gene>
    <name evidence="1" type="primary">AUGUSTUS-3.0.2_31806</name>
    <name evidence="1" type="ORF">TcasGA2_TC031806</name>
</gene>
<keyword evidence="2" id="KW-1185">Reference proteome</keyword>
<accession>A0A139WAG3</accession>
<organism evidence="1 2">
    <name type="scientific">Tribolium castaneum</name>
    <name type="common">Red flour beetle</name>
    <dbReference type="NCBI Taxonomy" id="7070"/>
    <lineage>
        <taxon>Eukaryota</taxon>
        <taxon>Metazoa</taxon>
        <taxon>Ecdysozoa</taxon>
        <taxon>Arthropoda</taxon>
        <taxon>Hexapoda</taxon>
        <taxon>Insecta</taxon>
        <taxon>Pterygota</taxon>
        <taxon>Neoptera</taxon>
        <taxon>Endopterygota</taxon>
        <taxon>Coleoptera</taxon>
        <taxon>Polyphaga</taxon>
        <taxon>Cucujiformia</taxon>
        <taxon>Tenebrionidae</taxon>
        <taxon>Tenebrionidae incertae sedis</taxon>
        <taxon>Tribolium</taxon>
    </lineage>
</organism>
<protein>
    <recommendedName>
        <fullName evidence="3">EGF-like domain-containing protein</fullName>
    </recommendedName>
</protein>